<proteinExistence type="predicted"/>
<dbReference type="InterPro" id="IPR036922">
    <property type="entry name" value="Rieske_2Fe-2S_sf"/>
</dbReference>
<accession>A0ABW9G1W2</accession>
<dbReference type="PANTHER" id="PTHR10134">
    <property type="entry name" value="CYTOCHROME B-C1 COMPLEX SUBUNIT RIESKE, MITOCHONDRIAL"/>
    <property type="match status" value="1"/>
</dbReference>
<reference evidence="11 12" key="1">
    <citation type="submission" date="2023-11" db="EMBL/GenBank/DDBJ databases">
        <authorList>
            <person name="Val-Calvo J."/>
            <person name="Scortti M."/>
            <person name="Vazquez-Boland J."/>
        </authorList>
    </citation>
    <scope>NUCLEOTIDE SEQUENCE [LARGE SCALE GENOMIC DNA]</scope>
    <source>
        <strain evidence="11 12">DSM 46662</strain>
    </source>
</reference>
<comment type="cofactor">
    <cofactor evidence="9">
        <name>[2Fe-2S] cluster</name>
        <dbReference type="ChEBI" id="CHEBI:190135"/>
    </cofactor>
</comment>
<dbReference type="RefSeq" id="WP_348610419.1">
    <property type="nucleotide sequence ID" value="NZ_CP157276.1"/>
</dbReference>
<organism evidence="11 12">
    <name type="scientific">Prescottella soli</name>
    <dbReference type="NCBI Taxonomy" id="1543852"/>
    <lineage>
        <taxon>Bacteria</taxon>
        <taxon>Bacillati</taxon>
        <taxon>Actinomycetota</taxon>
        <taxon>Actinomycetes</taxon>
        <taxon>Mycobacteriales</taxon>
        <taxon>Nocardiaceae</taxon>
        <taxon>Prescottella</taxon>
    </lineage>
</organism>
<dbReference type="Gene3D" id="2.102.10.10">
    <property type="entry name" value="Rieske [2Fe-2S] iron-sulphur domain"/>
    <property type="match status" value="1"/>
</dbReference>
<dbReference type="InterPro" id="IPR017941">
    <property type="entry name" value="Rieske_2Fe-2S"/>
</dbReference>
<gene>
    <name evidence="11" type="ORF">ABEU19_004473</name>
</gene>
<protein>
    <recommendedName>
        <fullName evidence="2">Cytochrome bc1 complex Rieske iron-sulfur subunit</fullName>
    </recommendedName>
    <alternativeName>
        <fullName evidence="8">Cytochrome bc1 reductase complex subunit QcrA</fullName>
    </alternativeName>
</protein>
<keyword evidence="5" id="KW-0408">Iron</keyword>
<dbReference type="PRINTS" id="PR00162">
    <property type="entry name" value="RIESKE"/>
</dbReference>
<evidence type="ECO:0000256" key="6">
    <source>
        <dbReference type="ARBA" id="ARBA00023014"/>
    </source>
</evidence>
<dbReference type="CDD" id="cd03467">
    <property type="entry name" value="Rieske"/>
    <property type="match status" value="1"/>
</dbReference>
<dbReference type="PROSITE" id="PS51257">
    <property type="entry name" value="PROKAR_LIPOPROTEIN"/>
    <property type="match status" value="1"/>
</dbReference>
<evidence type="ECO:0000256" key="8">
    <source>
        <dbReference type="ARBA" id="ARBA00029586"/>
    </source>
</evidence>
<dbReference type="PROSITE" id="PS51296">
    <property type="entry name" value="RIESKE"/>
    <property type="match status" value="1"/>
</dbReference>
<keyword evidence="3" id="KW-0001">2Fe-2S</keyword>
<comment type="function">
    <text evidence="1">Iron-sulfur subunit of the cytochrome bc1 complex, an essential component of the respiratory electron transport chain required for ATP synthesis. The bc1 complex catalyzes the oxidation of menaquinol and the reduction of cytochrome c in the respiratory chain. The bc1 complex operates through a Q-cycle mechanism that couples electron transfer to generation of the proton gradient that drives ATP synthesis.</text>
</comment>
<keyword evidence="4" id="KW-0479">Metal-binding</keyword>
<evidence type="ECO:0000256" key="4">
    <source>
        <dbReference type="ARBA" id="ARBA00022723"/>
    </source>
</evidence>
<evidence type="ECO:0000313" key="12">
    <source>
        <dbReference type="Proteomes" id="UP001629744"/>
    </source>
</evidence>
<evidence type="ECO:0000313" key="11">
    <source>
        <dbReference type="EMBL" id="MFM1730931.1"/>
    </source>
</evidence>
<keyword evidence="7" id="KW-1015">Disulfide bond</keyword>
<name>A0ABW9G1W2_9NOCA</name>
<comment type="caution">
    <text evidence="11">The sequence shown here is derived from an EMBL/GenBank/DDBJ whole genome shotgun (WGS) entry which is preliminary data.</text>
</comment>
<keyword evidence="6" id="KW-0411">Iron-sulfur</keyword>
<evidence type="ECO:0000256" key="3">
    <source>
        <dbReference type="ARBA" id="ARBA00022714"/>
    </source>
</evidence>
<evidence type="ECO:0000256" key="7">
    <source>
        <dbReference type="ARBA" id="ARBA00023157"/>
    </source>
</evidence>
<feature type="domain" description="Rieske" evidence="10">
    <location>
        <begin position="47"/>
        <end position="139"/>
    </location>
</feature>
<dbReference type="InterPro" id="IPR005805">
    <property type="entry name" value="Rieske_Fe-S_prot_C"/>
</dbReference>
<keyword evidence="12" id="KW-1185">Reference proteome</keyword>
<evidence type="ECO:0000259" key="10">
    <source>
        <dbReference type="PROSITE" id="PS51296"/>
    </source>
</evidence>
<evidence type="ECO:0000256" key="5">
    <source>
        <dbReference type="ARBA" id="ARBA00023004"/>
    </source>
</evidence>
<evidence type="ECO:0000256" key="9">
    <source>
        <dbReference type="ARBA" id="ARBA00034078"/>
    </source>
</evidence>
<evidence type="ECO:0000256" key="2">
    <source>
        <dbReference type="ARBA" id="ARBA00015816"/>
    </source>
</evidence>
<sequence length="140" mass="14077">MKSVSDTRTEVPRRAFLITACAACGLAATACSSGTSGGDASTTISDPIEVPASDVPLGGGIVLTASKVVVTQPESGVFKAFSAVCTHQGCLVVGVRNGAVECPCHNSRFSAADGSVVRGPARQPLQPRTVTASADTLTIT</sequence>
<dbReference type="InterPro" id="IPR014349">
    <property type="entry name" value="Rieske_Fe-S_prot"/>
</dbReference>
<evidence type="ECO:0000256" key="1">
    <source>
        <dbReference type="ARBA" id="ARBA00002494"/>
    </source>
</evidence>
<dbReference type="EMBL" id="JBDLNU010000006">
    <property type="protein sequence ID" value="MFM1730931.1"/>
    <property type="molecule type" value="Genomic_DNA"/>
</dbReference>
<dbReference type="SUPFAM" id="SSF50022">
    <property type="entry name" value="ISP domain"/>
    <property type="match status" value="1"/>
</dbReference>
<dbReference type="Proteomes" id="UP001629744">
    <property type="component" value="Unassembled WGS sequence"/>
</dbReference>
<dbReference type="Pfam" id="PF00355">
    <property type="entry name" value="Rieske"/>
    <property type="match status" value="1"/>
</dbReference>